<keyword evidence="4" id="KW-1185">Reference proteome</keyword>
<sequence length="457" mass="49742">MATLRGSGGGGKEIKRGTSPSSSVIKKSPKPSSSNPNDEKTSSTSDTSKPVPNYLKPTMSSSLDFSRIPKKSSTEASAQKPALNRRRSFERPPPASQVSKAICGPPAGTRDIKPQRSTSFSNKTVTPSESSSSSTKSSSEKSYARASSLKDRKVGPQMTKSWSIKKSTLSSPSTKREPTSSSSSSTKKPPRSVTSESSVDCESRSVDRLVIEDEFVNIDDSEVQSLPEMSEMPDSNSELADPTDVEMKELEHVEEDPKESIVEEDHQPHHEDKLTVVEQVTEEPAAVLEEAAAEQESEKSEDQNQTVEEVSVDNQPKVEPAEEQNLAEDAEDYEDDSDIKVLEVDPLEIKVEETKKEEVEEPKEPEAEKKEEEEKTEAKDEKPVEEAVSSPPADTAAAPVKKQAAAAEKKEKQDYNDVIEETASKLMGTSGSKRPNKVLALAGAFETVISLQDTKKG</sequence>
<feature type="compositionally biased region" description="Polar residues" evidence="1">
    <location>
        <begin position="115"/>
        <end position="127"/>
    </location>
</feature>
<feature type="region of interest" description="Disordered" evidence="1">
    <location>
        <begin position="1"/>
        <end position="205"/>
    </location>
</feature>
<feature type="compositionally biased region" description="Low complexity" evidence="1">
    <location>
        <begin position="19"/>
        <end position="34"/>
    </location>
</feature>
<feature type="compositionally biased region" description="Acidic residues" evidence="1">
    <location>
        <begin position="321"/>
        <end position="337"/>
    </location>
</feature>
<accession>A0A803LB31</accession>
<feature type="compositionally biased region" description="Polar residues" evidence="1">
    <location>
        <begin position="158"/>
        <end position="169"/>
    </location>
</feature>
<organism evidence="3 4">
    <name type="scientific">Chenopodium quinoa</name>
    <name type="common">Quinoa</name>
    <dbReference type="NCBI Taxonomy" id="63459"/>
    <lineage>
        <taxon>Eukaryota</taxon>
        <taxon>Viridiplantae</taxon>
        <taxon>Streptophyta</taxon>
        <taxon>Embryophyta</taxon>
        <taxon>Tracheophyta</taxon>
        <taxon>Spermatophyta</taxon>
        <taxon>Magnoliopsida</taxon>
        <taxon>eudicotyledons</taxon>
        <taxon>Gunneridae</taxon>
        <taxon>Pentapetalae</taxon>
        <taxon>Caryophyllales</taxon>
        <taxon>Chenopodiaceae</taxon>
        <taxon>Chenopodioideae</taxon>
        <taxon>Atripliceae</taxon>
        <taxon>Chenopodium</taxon>
    </lineage>
</organism>
<dbReference type="KEGG" id="cqi:110705366"/>
<dbReference type="RefSeq" id="XP_021738906.1">
    <property type="nucleotide sequence ID" value="XM_021883214.1"/>
</dbReference>
<dbReference type="EnsemblPlants" id="AUR62009070-RA">
    <property type="protein sequence ID" value="AUR62009070-RA:cds"/>
    <property type="gene ID" value="AUR62009070"/>
</dbReference>
<feature type="compositionally biased region" description="Low complexity" evidence="1">
    <location>
        <begin position="128"/>
        <end position="137"/>
    </location>
</feature>
<feature type="region of interest" description="Disordered" evidence="1">
    <location>
        <begin position="219"/>
        <end position="271"/>
    </location>
</feature>
<evidence type="ECO:0000256" key="1">
    <source>
        <dbReference type="SAM" id="MobiDB-lite"/>
    </source>
</evidence>
<dbReference type="OMA" id="AKHEDAM"/>
<dbReference type="Pfam" id="PF07839">
    <property type="entry name" value="CaM_binding"/>
    <property type="match status" value="1"/>
</dbReference>
<feature type="compositionally biased region" description="Gly residues" evidence="1">
    <location>
        <begin position="1"/>
        <end position="11"/>
    </location>
</feature>
<dbReference type="GeneID" id="110705366"/>
<feature type="compositionally biased region" description="Polar residues" evidence="1">
    <location>
        <begin position="303"/>
        <end position="314"/>
    </location>
</feature>
<dbReference type="AlphaFoldDB" id="A0A803LB31"/>
<dbReference type="SMR" id="A0A803LB31"/>
<proteinExistence type="predicted"/>
<feature type="compositionally biased region" description="Basic and acidic residues" evidence="1">
    <location>
        <begin position="138"/>
        <end position="154"/>
    </location>
</feature>
<evidence type="ECO:0000313" key="4">
    <source>
        <dbReference type="Proteomes" id="UP000596660"/>
    </source>
</evidence>
<dbReference type="PANTHER" id="PTHR33349">
    <property type="entry name" value="EMB|CAB62594.1"/>
    <property type="match status" value="1"/>
</dbReference>
<dbReference type="InterPro" id="IPR012417">
    <property type="entry name" value="CaM-bd_dom_pln"/>
</dbReference>
<protein>
    <recommendedName>
        <fullName evidence="2">Calmodulin-binding domain-containing protein</fullName>
    </recommendedName>
</protein>
<feature type="compositionally biased region" description="Basic and acidic residues" evidence="1">
    <location>
        <begin position="258"/>
        <end position="271"/>
    </location>
</feature>
<dbReference type="PANTHER" id="PTHR33349:SF20">
    <property type="entry name" value="CHROMO DOMAIN CEC-LIKE PROTEIN"/>
    <property type="match status" value="1"/>
</dbReference>
<dbReference type="Proteomes" id="UP000596660">
    <property type="component" value="Unplaced"/>
</dbReference>
<gene>
    <name evidence="3" type="primary">LOC110705366</name>
</gene>
<dbReference type="GO" id="GO:0005516">
    <property type="term" value="F:calmodulin binding"/>
    <property type="evidence" value="ECO:0007669"/>
    <property type="project" value="InterPro"/>
</dbReference>
<name>A0A803LB31_CHEQI</name>
<evidence type="ECO:0000313" key="3">
    <source>
        <dbReference type="EnsemblPlants" id="AUR62009070-RA:cds"/>
    </source>
</evidence>
<dbReference type="OrthoDB" id="1939646at2759"/>
<feature type="compositionally biased region" description="Low complexity" evidence="1">
    <location>
        <begin position="396"/>
        <end position="406"/>
    </location>
</feature>
<dbReference type="Gramene" id="AUR62009070-RA">
    <property type="protein sequence ID" value="AUR62009070-RA:cds"/>
    <property type="gene ID" value="AUR62009070"/>
</dbReference>
<feature type="compositionally biased region" description="Low complexity" evidence="1">
    <location>
        <begin position="179"/>
        <end position="195"/>
    </location>
</feature>
<reference evidence="3" key="2">
    <citation type="submission" date="2021-03" db="UniProtKB">
        <authorList>
            <consortium name="EnsemblPlants"/>
        </authorList>
    </citation>
    <scope>IDENTIFICATION</scope>
</reference>
<evidence type="ECO:0000259" key="2">
    <source>
        <dbReference type="Pfam" id="PF07839"/>
    </source>
</evidence>
<reference evidence="3" key="1">
    <citation type="journal article" date="2017" name="Nature">
        <title>The genome of Chenopodium quinoa.</title>
        <authorList>
            <person name="Jarvis D.E."/>
            <person name="Ho Y.S."/>
            <person name="Lightfoot D.J."/>
            <person name="Schmoeckel S.M."/>
            <person name="Li B."/>
            <person name="Borm T.J.A."/>
            <person name="Ohyanagi H."/>
            <person name="Mineta K."/>
            <person name="Michell C.T."/>
            <person name="Saber N."/>
            <person name="Kharbatia N.M."/>
            <person name="Rupper R.R."/>
            <person name="Sharp A.R."/>
            <person name="Dally N."/>
            <person name="Boughton B.A."/>
            <person name="Woo Y.H."/>
            <person name="Gao G."/>
            <person name="Schijlen E.G.W.M."/>
            <person name="Guo X."/>
            <person name="Momin A.A."/>
            <person name="Negrao S."/>
            <person name="Al-Babili S."/>
            <person name="Gehring C."/>
            <person name="Roessner U."/>
            <person name="Jung C."/>
            <person name="Murphy K."/>
            <person name="Arold S.T."/>
            <person name="Gojobori T."/>
            <person name="van der Linden C.G."/>
            <person name="van Loo E.N."/>
            <person name="Jellen E.N."/>
            <person name="Maughan P.J."/>
            <person name="Tester M."/>
        </authorList>
    </citation>
    <scope>NUCLEOTIDE SEQUENCE [LARGE SCALE GENOMIC DNA]</scope>
    <source>
        <strain evidence="3">cv. PI 614886</strain>
    </source>
</reference>
<feature type="compositionally biased region" description="Basic and acidic residues" evidence="1">
    <location>
        <begin position="338"/>
        <end position="385"/>
    </location>
</feature>
<feature type="region of interest" description="Disordered" evidence="1">
    <location>
        <begin position="288"/>
        <end position="416"/>
    </location>
</feature>
<feature type="domain" description="Calmodulin-binding" evidence="2">
    <location>
        <begin position="350"/>
        <end position="450"/>
    </location>
</feature>